<organism evidence="3 4">
    <name type="scientific">Micromonospora costi</name>
    <dbReference type="NCBI Taxonomy" id="1530042"/>
    <lineage>
        <taxon>Bacteria</taxon>
        <taxon>Bacillati</taxon>
        <taxon>Actinomycetota</taxon>
        <taxon>Actinomycetes</taxon>
        <taxon>Micromonosporales</taxon>
        <taxon>Micromonosporaceae</taxon>
        <taxon>Micromonospora</taxon>
    </lineage>
</organism>
<feature type="domain" description="Methyltransferase type 11" evidence="2">
    <location>
        <begin position="60"/>
        <end position="150"/>
    </location>
</feature>
<evidence type="ECO:0000256" key="1">
    <source>
        <dbReference type="SAM" id="MobiDB-lite"/>
    </source>
</evidence>
<protein>
    <submittedName>
        <fullName evidence="3">Methyltransferase domain-containing protein</fullName>
    </submittedName>
</protein>
<dbReference type="GO" id="GO:0032259">
    <property type="term" value="P:methylation"/>
    <property type="evidence" value="ECO:0007669"/>
    <property type="project" value="UniProtKB-KW"/>
</dbReference>
<dbReference type="Pfam" id="PF08241">
    <property type="entry name" value="Methyltransf_11"/>
    <property type="match status" value="1"/>
</dbReference>
<sequence>MRAKEPGTVRQADHNDPTETAGEAYTRRLQRLGGARWKRLLDVQAPYRWNLRRLRLGHTLDVGSGLGRNLANLGGNAVGVDHNPTSVAHTRAAGFEAYTDEEFFRSAHARPDAFDSLLAAHLLEHLPADSATDVIRSYLPFVRSGGTAVFITPQERGYRSDASHVRFVGFPEAAETCRDLGLTVVRQYSFPLPRAAGRIFTYNEFVTVARLP</sequence>
<dbReference type="AlphaFoldDB" id="A0A3A9ZP70"/>
<evidence type="ECO:0000313" key="4">
    <source>
        <dbReference type="Proteomes" id="UP000279968"/>
    </source>
</evidence>
<keyword evidence="4" id="KW-1185">Reference proteome</keyword>
<dbReference type="Gene3D" id="3.40.50.150">
    <property type="entry name" value="Vaccinia Virus protein VP39"/>
    <property type="match status" value="1"/>
</dbReference>
<reference evidence="3 4" key="1">
    <citation type="journal article" date="2015" name="Int. J. Syst. Evol. Microbiol.">
        <title>Micromonospora costi sp. nov., isolated from a leaf of Costus speciosus.</title>
        <authorList>
            <person name="Thawai C."/>
        </authorList>
    </citation>
    <scope>NUCLEOTIDE SEQUENCE [LARGE SCALE GENOMIC DNA]</scope>
    <source>
        <strain evidence="3 4">CS1-12</strain>
    </source>
</reference>
<dbReference type="EMBL" id="RBAN01000012">
    <property type="protein sequence ID" value="RKN49744.1"/>
    <property type="molecule type" value="Genomic_DNA"/>
</dbReference>
<keyword evidence="3" id="KW-0489">Methyltransferase</keyword>
<dbReference type="Proteomes" id="UP000279968">
    <property type="component" value="Unassembled WGS sequence"/>
</dbReference>
<accession>A0A3A9ZP70</accession>
<dbReference type="GO" id="GO:0008757">
    <property type="term" value="F:S-adenosylmethionine-dependent methyltransferase activity"/>
    <property type="evidence" value="ECO:0007669"/>
    <property type="project" value="InterPro"/>
</dbReference>
<proteinExistence type="predicted"/>
<dbReference type="SUPFAM" id="SSF53335">
    <property type="entry name" value="S-adenosyl-L-methionine-dependent methyltransferases"/>
    <property type="match status" value="1"/>
</dbReference>
<comment type="caution">
    <text evidence="3">The sequence shown here is derived from an EMBL/GenBank/DDBJ whole genome shotgun (WGS) entry which is preliminary data.</text>
</comment>
<feature type="compositionally biased region" description="Basic and acidic residues" evidence="1">
    <location>
        <begin position="1"/>
        <end position="17"/>
    </location>
</feature>
<keyword evidence="3" id="KW-0808">Transferase</keyword>
<feature type="region of interest" description="Disordered" evidence="1">
    <location>
        <begin position="1"/>
        <end position="23"/>
    </location>
</feature>
<evidence type="ECO:0000259" key="2">
    <source>
        <dbReference type="Pfam" id="PF08241"/>
    </source>
</evidence>
<dbReference type="InterPro" id="IPR029063">
    <property type="entry name" value="SAM-dependent_MTases_sf"/>
</dbReference>
<gene>
    <name evidence="3" type="ORF">D7193_32505</name>
</gene>
<dbReference type="OrthoDB" id="6064711at2"/>
<evidence type="ECO:0000313" key="3">
    <source>
        <dbReference type="EMBL" id="RKN49744.1"/>
    </source>
</evidence>
<dbReference type="InterPro" id="IPR013216">
    <property type="entry name" value="Methyltransf_11"/>
</dbReference>
<name>A0A3A9ZP70_9ACTN</name>